<evidence type="ECO:0000313" key="4">
    <source>
        <dbReference type="Proteomes" id="UP000746471"/>
    </source>
</evidence>
<comment type="similarity">
    <text evidence="1">Belongs to the short-chain dehydrogenases/reductases (SDR) family.</text>
</comment>
<dbReference type="PRINTS" id="PR00080">
    <property type="entry name" value="SDRFAMILY"/>
</dbReference>
<dbReference type="PRINTS" id="PR00081">
    <property type="entry name" value="GDHRDH"/>
</dbReference>
<dbReference type="Gene3D" id="3.40.50.720">
    <property type="entry name" value="NAD(P)-binding Rossmann-like Domain"/>
    <property type="match status" value="1"/>
</dbReference>
<comment type="caution">
    <text evidence="3">The sequence shown here is derived from an EMBL/GenBank/DDBJ whole genome shotgun (WGS) entry which is preliminary data.</text>
</comment>
<dbReference type="EC" id="1.1.1.47" evidence="3"/>
<name>A0ABS5PL73_9FIRM</name>
<dbReference type="EMBL" id="JAHBCL010000006">
    <property type="protein sequence ID" value="MBS7525925.1"/>
    <property type="molecule type" value="Genomic_DNA"/>
</dbReference>
<dbReference type="PANTHER" id="PTHR42760">
    <property type="entry name" value="SHORT-CHAIN DEHYDROGENASES/REDUCTASES FAMILY MEMBER"/>
    <property type="match status" value="1"/>
</dbReference>
<keyword evidence="2 3" id="KW-0560">Oxidoreductase</keyword>
<dbReference type="NCBIfam" id="NF005559">
    <property type="entry name" value="PRK07231.1"/>
    <property type="match status" value="1"/>
</dbReference>
<gene>
    <name evidence="3" type="ORF">KHM83_04440</name>
</gene>
<dbReference type="Proteomes" id="UP000746471">
    <property type="component" value="Unassembled WGS sequence"/>
</dbReference>
<dbReference type="CDD" id="cd05233">
    <property type="entry name" value="SDR_c"/>
    <property type="match status" value="1"/>
</dbReference>
<dbReference type="InterPro" id="IPR036291">
    <property type="entry name" value="NAD(P)-bd_dom_sf"/>
</dbReference>
<dbReference type="GO" id="GO:0047936">
    <property type="term" value="F:glucose 1-dehydrogenase [NAD(P)+] activity"/>
    <property type="evidence" value="ECO:0007669"/>
    <property type="project" value="UniProtKB-EC"/>
</dbReference>
<keyword evidence="4" id="KW-1185">Reference proteome</keyword>
<dbReference type="Pfam" id="PF13561">
    <property type="entry name" value="adh_short_C2"/>
    <property type="match status" value="1"/>
</dbReference>
<protein>
    <submittedName>
        <fullName evidence="3">Glucose 1-dehydrogenase</fullName>
        <ecNumber evidence="3">1.1.1.47</ecNumber>
    </submittedName>
</protein>
<evidence type="ECO:0000256" key="1">
    <source>
        <dbReference type="ARBA" id="ARBA00006484"/>
    </source>
</evidence>
<dbReference type="PROSITE" id="PS00061">
    <property type="entry name" value="ADH_SHORT"/>
    <property type="match status" value="1"/>
</dbReference>
<sequence>MMKQVFDFQGKTAVVTGGNRGLGKACTEQLMANGCQNVVVVSNSGVCDLEGPLYIQGDVAKRSDVEAAMHQVIEKFGRIDILINNAGISTMTDFLEIEEQEYDKVLSVNLKGSFFCCQEAIKQMMIQQYGRIVNIASTAGITGGSVSPHYGVSKAGLIALTQSLGRRYAPHGILTNCVAPGEMKTDMFYDLFKTEESREKRVGNIPVKRIAEPAEVANMVLYMASDMASYMTGETVRVSGGRI</sequence>
<evidence type="ECO:0000313" key="3">
    <source>
        <dbReference type="EMBL" id="MBS7525925.1"/>
    </source>
</evidence>
<dbReference type="RefSeq" id="WP_213235711.1">
    <property type="nucleotide sequence ID" value="NZ_JAHBCL010000006.1"/>
</dbReference>
<accession>A0ABS5PL73</accession>
<proteinExistence type="inferred from homology"/>
<reference evidence="3 4" key="1">
    <citation type="submission" date="2021-05" db="EMBL/GenBank/DDBJ databases">
        <title>Fusibacter ferrireducens sp. nov., an anaerobic, sulfur- and Fe-reducing bacterium isolated from the mangrove sediment.</title>
        <authorList>
            <person name="Qiu D."/>
        </authorList>
    </citation>
    <scope>NUCLEOTIDE SEQUENCE [LARGE SCALE GENOMIC DNA]</scope>
    <source>
        <strain evidence="3 4">DSM 12116</strain>
    </source>
</reference>
<organism evidence="3 4">
    <name type="scientific">Fusibacter paucivorans</name>
    <dbReference type="NCBI Taxonomy" id="76009"/>
    <lineage>
        <taxon>Bacteria</taxon>
        <taxon>Bacillati</taxon>
        <taxon>Bacillota</taxon>
        <taxon>Clostridia</taxon>
        <taxon>Eubacteriales</taxon>
        <taxon>Eubacteriales Family XII. Incertae Sedis</taxon>
        <taxon>Fusibacter</taxon>
    </lineage>
</organism>
<dbReference type="SUPFAM" id="SSF51735">
    <property type="entry name" value="NAD(P)-binding Rossmann-fold domains"/>
    <property type="match status" value="1"/>
</dbReference>
<dbReference type="InterPro" id="IPR020904">
    <property type="entry name" value="Sc_DH/Rdtase_CS"/>
</dbReference>
<dbReference type="PANTHER" id="PTHR42760:SF133">
    <property type="entry name" value="3-OXOACYL-[ACYL-CARRIER-PROTEIN] REDUCTASE"/>
    <property type="match status" value="1"/>
</dbReference>
<dbReference type="InterPro" id="IPR002347">
    <property type="entry name" value="SDR_fam"/>
</dbReference>
<evidence type="ECO:0000256" key="2">
    <source>
        <dbReference type="ARBA" id="ARBA00023002"/>
    </source>
</evidence>